<proteinExistence type="predicted"/>
<feature type="chain" id="PRO_5042117353" description="ADAMTS cysteine-rich domain-containing protein" evidence="7">
    <location>
        <begin position="33"/>
        <end position="1050"/>
    </location>
</feature>
<keyword evidence="5" id="KW-0325">Glycoprotein</keyword>
<protein>
    <recommendedName>
        <fullName evidence="8">ADAMTS cysteine-rich domain-containing protein</fullName>
    </recommendedName>
</protein>
<organism evidence="9 10">
    <name type="scientific">Paralvinella palmiformis</name>
    <dbReference type="NCBI Taxonomy" id="53620"/>
    <lineage>
        <taxon>Eukaryota</taxon>
        <taxon>Metazoa</taxon>
        <taxon>Spiralia</taxon>
        <taxon>Lophotrochozoa</taxon>
        <taxon>Annelida</taxon>
        <taxon>Polychaeta</taxon>
        <taxon>Sedentaria</taxon>
        <taxon>Canalipalpata</taxon>
        <taxon>Terebellida</taxon>
        <taxon>Terebelliformia</taxon>
        <taxon>Alvinellidae</taxon>
        <taxon>Paralvinella</taxon>
    </lineage>
</organism>
<keyword evidence="4" id="KW-1015">Disulfide bond</keyword>
<evidence type="ECO:0000256" key="3">
    <source>
        <dbReference type="ARBA" id="ARBA00022833"/>
    </source>
</evidence>
<feature type="signal peptide" evidence="7">
    <location>
        <begin position="1"/>
        <end position="32"/>
    </location>
</feature>
<feature type="region of interest" description="Disordered" evidence="6">
    <location>
        <begin position="28"/>
        <end position="154"/>
    </location>
</feature>
<dbReference type="InterPro" id="IPR024079">
    <property type="entry name" value="MetalloPept_cat_dom_sf"/>
</dbReference>
<evidence type="ECO:0000256" key="5">
    <source>
        <dbReference type="ARBA" id="ARBA00023180"/>
    </source>
</evidence>
<evidence type="ECO:0000256" key="1">
    <source>
        <dbReference type="ARBA" id="ARBA00022723"/>
    </source>
</evidence>
<evidence type="ECO:0000256" key="6">
    <source>
        <dbReference type="SAM" id="MobiDB-lite"/>
    </source>
</evidence>
<keyword evidence="2" id="KW-0378">Hydrolase</keyword>
<dbReference type="SUPFAM" id="SSF55486">
    <property type="entry name" value="Metalloproteases ('zincins'), catalytic domain"/>
    <property type="match status" value="1"/>
</dbReference>
<feature type="compositionally biased region" description="Low complexity" evidence="6">
    <location>
        <begin position="101"/>
        <end position="110"/>
    </location>
</feature>
<accession>A0AAD9N1Y3</accession>
<evidence type="ECO:0000256" key="7">
    <source>
        <dbReference type="SAM" id="SignalP"/>
    </source>
</evidence>
<feature type="compositionally biased region" description="Low complexity" evidence="6">
    <location>
        <begin position="136"/>
        <end position="145"/>
    </location>
</feature>
<gene>
    <name evidence="9" type="ORF">LSH36_275g06013</name>
</gene>
<keyword evidence="1" id="KW-0479">Metal-binding</keyword>
<feature type="compositionally biased region" description="Low complexity" evidence="6">
    <location>
        <begin position="66"/>
        <end position="77"/>
    </location>
</feature>
<dbReference type="Gene3D" id="3.40.390.10">
    <property type="entry name" value="Collagenase (Catalytic Domain)"/>
    <property type="match status" value="1"/>
</dbReference>
<dbReference type="GO" id="GO:0008237">
    <property type="term" value="F:metallopeptidase activity"/>
    <property type="evidence" value="ECO:0007669"/>
    <property type="project" value="InterPro"/>
</dbReference>
<evidence type="ECO:0000256" key="4">
    <source>
        <dbReference type="ARBA" id="ARBA00023157"/>
    </source>
</evidence>
<name>A0AAD9N1Y3_9ANNE</name>
<feature type="domain" description="ADAMTS cysteine-rich" evidence="8">
    <location>
        <begin position="532"/>
        <end position="602"/>
    </location>
</feature>
<dbReference type="AlphaFoldDB" id="A0AAD9N1Y3"/>
<dbReference type="Gene3D" id="3.40.1620.60">
    <property type="match status" value="1"/>
</dbReference>
<keyword evidence="10" id="KW-1185">Reference proteome</keyword>
<comment type="caution">
    <text evidence="9">The sequence shown here is derived from an EMBL/GenBank/DDBJ whole genome shotgun (WGS) entry which is preliminary data.</text>
</comment>
<dbReference type="EMBL" id="JAODUP010000275">
    <property type="protein sequence ID" value="KAK2154162.1"/>
    <property type="molecule type" value="Genomic_DNA"/>
</dbReference>
<dbReference type="GO" id="GO:0046872">
    <property type="term" value="F:metal ion binding"/>
    <property type="evidence" value="ECO:0007669"/>
    <property type="project" value="UniProtKB-KW"/>
</dbReference>
<evidence type="ECO:0000259" key="8">
    <source>
        <dbReference type="Pfam" id="PF17771"/>
    </source>
</evidence>
<keyword evidence="3" id="KW-0862">Zinc</keyword>
<evidence type="ECO:0000256" key="2">
    <source>
        <dbReference type="ARBA" id="ARBA00022801"/>
    </source>
</evidence>
<dbReference type="Pfam" id="PF17771">
    <property type="entry name" value="ADAMTS_CR_2"/>
    <property type="match status" value="1"/>
</dbReference>
<dbReference type="Proteomes" id="UP001208570">
    <property type="component" value="Unassembled WGS sequence"/>
</dbReference>
<evidence type="ECO:0000313" key="10">
    <source>
        <dbReference type="Proteomes" id="UP001208570"/>
    </source>
</evidence>
<evidence type="ECO:0000313" key="9">
    <source>
        <dbReference type="EMBL" id="KAK2154162.1"/>
    </source>
</evidence>
<dbReference type="InterPro" id="IPR041645">
    <property type="entry name" value="ADAMTS_CR_2"/>
</dbReference>
<sequence>MDMEIGEPDKRSRTLWILIALIALSSVTTVEASRGGQSRSRDRDNGRHQPVTSSQTPDRRVRPADNGNHGNGQPNNGDRNEDIRPGASSQTPNRRVRPTENGNQGNGQPNDGDKNEGIRPVTSSQTPNRRVRPTENGNQGNGQPNDGDKDEEDTRPEFVNMRMRNRKRGGKNGLFPGGFQLTFSLQQKDLLLDLTWNRHMDDTAEVIIGYGPGKNNMKRWQSKKKGFAVYTDQKTMASIITREDTKDQRKLQYLGSFYSDYDEYVIEPADWSMSPLMSENMTDDMNIHMIHKIKQTPPEEQYDIFEKPTYITPANYQFSARGEDVSANVIGQMDYGVQILVVIDYALYEKWFKESLYSSDEDKMNDAIDNIRFYFAHVMNGVDMRYRSIDDPDYMIHVTLGGYYIAATQGAAPFTQQHLTPGKPRGQIDTYSAINTLVEWLDDNKDVLPLHDQATLYTSDYLISKYSGNRILGLANIHGMCTRYGVSLNRDAGLYSATQTGAHEMGHKDNNNCLLDETIIDINITELLGKLPGEKYTPDEQCRIIFGEESFFCGGATEEKVICRSMECFDTELRYCRTSAELRAVIGTSCGNKKWCDNGDCVYNINARSMPDYCFYGDYSGPYKNGLSCYIIGTQKPWHCYNDYYLDDCCETCGNIKDPTRPECPYGDKDETCVDINPEMDCWDPEINTRCCHSCESFIIKPETCVDEASWCPEYIKSGSSCYYDMGKTCCASCKQFETGIEGCTYGDKASWCQNYIVKGSSCYRGYDLDCCATCYRFYTGIPGCEFGDREGCDGYVTARDCYTQDTVCCDTCRGLVISDNAYCRYGDKEEYCLGIHPSECYSKSEICCFQCPLYATGIEDPWCVDEASWCTDLHPSYCYGQAKDVCCQRCASQYTGKSGCEYGDRHVWCEAIYCQSPALRQECCESCSSDPSPPTTAMKTTTTTMMTTTTTTTAPTTSTTTTTTTPPSQICKLRDASWCSDSRYRVWPRDCIYYSEDGACCNLCQQYYSGDPNCPFGDQVNWCPGYIFSPDDCYQDISDICCQTCKDVS</sequence>
<reference evidence="9" key="1">
    <citation type="journal article" date="2023" name="Mol. Biol. Evol.">
        <title>Third-Generation Sequencing Reveals the Adaptive Role of the Epigenome in Three Deep-Sea Polychaetes.</title>
        <authorList>
            <person name="Perez M."/>
            <person name="Aroh O."/>
            <person name="Sun Y."/>
            <person name="Lan Y."/>
            <person name="Juniper S.K."/>
            <person name="Young C.R."/>
            <person name="Angers B."/>
            <person name="Qian P.Y."/>
        </authorList>
    </citation>
    <scope>NUCLEOTIDE SEQUENCE</scope>
    <source>
        <strain evidence="9">P08H-3</strain>
    </source>
</reference>
<keyword evidence="7" id="KW-0732">Signal</keyword>